<evidence type="ECO:0000256" key="2">
    <source>
        <dbReference type="ARBA" id="ARBA00022695"/>
    </source>
</evidence>
<dbReference type="InterPro" id="IPR041373">
    <property type="entry name" value="RT_RNaseH"/>
</dbReference>
<evidence type="ECO:0000313" key="9">
    <source>
        <dbReference type="Proteomes" id="UP000198211"/>
    </source>
</evidence>
<keyword evidence="6" id="KW-0695">RNA-directed DNA polymerase</keyword>
<dbReference type="PANTHER" id="PTHR37984">
    <property type="entry name" value="PROTEIN CBG26694"/>
    <property type="match status" value="1"/>
</dbReference>
<keyword evidence="3" id="KW-0540">Nuclease</keyword>
<evidence type="ECO:0000256" key="6">
    <source>
        <dbReference type="ARBA" id="ARBA00022918"/>
    </source>
</evidence>
<organism evidence="8 9">
    <name type="scientific">Phytophthora megakarya</name>
    <dbReference type="NCBI Taxonomy" id="4795"/>
    <lineage>
        <taxon>Eukaryota</taxon>
        <taxon>Sar</taxon>
        <taxon>Stramenopiles</taxon>
        <taxon>Oomycota</taxon>
        <taxon>Peronosporomycetes</taxon>
        <taxon>Peronosporales</taxon>
        <taxon>Peronosporaceae</taxon>
        <taxon>Phytophthora</taxon>
    </lineage>
</organism>
<dbReference type="InterPro" id="IPR050951">
    <property type="entry name" value="Retrovirus_Pol_polyprotein"/>
</dbReference>
<gene>
    <name evidence="8" type="ORF">PHMEG_00012003</name>
</gene>
<keyword evidence="4" id="KW-0255">Endonuclease</keyword>
<feature type="domain" description="Reverse transcriptase RNase H-like" evidence="7">
    <location>
        <begin position="106"/>
        <end position="215"/>
    </location>
</feature>
<keyword evidence="2" id="KW-0548">Nucleotidyltransferase</keyword>
<dbReference type="EMBL" id="NBNE01001322">
    <property type="protein sequence ID" value="OWZ14511.1"/>
    <property type="molecule type" value="Genomic_DNA"/>
</dbReference>
<keyword evidence="1" id="KW-0808">Transferase</keyword>
<dbReference type="SUPFAM" id="SSF56672">
    <property type="entry name" value="DNA/RNA polymerases"/>
    <property type="match status" value="1"/>
</dbReference>
<sequence>MKKCKWGRDQVDFLGHIVTPSGILPNPEKVKVLINVKRPHDLHTVRALLGLTSYIRLYIPGYAGISAPIERLKLKGAAYVWTDDCEAASLQLKRRLIGPPILIYPDFSERFKLYVDSSKLAVGACLTQTIDGRDRVVAYASTLLVGSEKNWIHKQDGTSEIECWGIVWATRKFRCYLGRQEFDLFTDHKALTWVFNENNRTTNVKLDRWAMELSQLRFKVFHNAGSLMGHVDGLSRLHTSTISPVTMADFLNDSKSDPDSQVQVSERMLTMTDLLNDSSSNADCSTQVRESDHAVNGDSGLVPAPNLIEVREHESVVDLPDW</sequence>
<dbReference type="PANTHER" id="PTHR37984:SF5">
    <property type="entry name" value="PROTEIN NYNRIN-LIKE"/>
    <property type="match status" value="1"/>
</dbReference>
<dbReference type="InterPro" id="IPR043128">
    <property type="entry name" value="Rev_trsase/Diguanyl_cyclase"/>
</dbReference>
<comment type="caution">
    <text evidence="8">The sequence shown here is derived from an EMBL/GenBank/DDBJ whole genome shotgun (WGS) entry which is preliminary data.</text>
</comment>
<reference evidence="9" key="1">
    <citation type="submission" date="2017-03" db="EMBL/GenBank/DDBJ databases">
        <title>Phytopthora megakarya and P. palmivora, two closely related causual agents of cacao black pod achieved similar genome size and gene model numbers by different mechanisms.</title>
        <authorList>
            <person name="Ali S."/>
            <person name="Shao J."/>
            <person name="Larry D.J."/>
            <person name="Kronmiller B."/>
            <person name="Shen D."/>
            <person name="Strem M.D."/>
            <person name="Melnick R.L."/>
            <person name="Guiltinan M.J."/>
            <person name="Tyler B.M."/>
            <person name="Meinhardt L.W."/>
            <person name="Bailey B.A."/>
        </authorList>
    </citation>
    <scope>NUCLEOTIDE SEQUENCE [LARGE SCALE GENOMIC DNA]</scope>
    <source>
        <strain evidence="9">zdho120</strain>
    </source>
</reference>
<keyword evidence="5" id="KW-0378">Hydrolase</keyword>
<protein>
    <submittedName>
        <fullName evidence="8">Gag-pol fusion protein</fullName>
    </submittedName>
</protein>
<dbReference type="Gene3D" id="3.30.70.270">
    <property type="match status" value="1"/>
</dbReference>
<evidence type="ECO:0000256" key="4">
    <source>
        <dbReference type="ARBA" id="ARBA00022759"/>
    </source>
</evidence>
<keyword evidence="9" id="KW-1185">Reference proteome</keyword>
<dbReference type="GO" id="GO:0016787">
    <property type="term" value="F:hydrolase activity"/>
    <property type="evidence" value="ECO:0007669"/>
    <property type="project" value="UniProtKB-KW"/>
</dbReference>
<dbReference type="GO" id="GO:0004519">
    <property type="term" value="F:endonuclease activity"/>
    <property type="evidence" value="ECO:0007669"/>
    <property type="project" value="UniProtKB-KW"/>
</dbReference>
<evidence type="ECO:0000313" key="8">
    <source>
        <dbReference type="EMBL" id="OWZ14511.1"/>
    </source>
</evidence>
<dbReference type="Pfam" id="PF17917">
    <property type="entry name" value="RT_RNaseH"/>
    <property type="match status" value="1"/>
</dbReference>
<evidence type="ECO:0000256" key="1">
    <source>
        <dbReference type="ARBA" id="ARBA00022679"/>
    </source>
</evidence>
<name>A0A225W9V1_9STRA</name>
<dbReference type="AlphaFoldDB" id="A0A225W9V1"/>
<dbReference type="OrthoDB" id="116078at2759"/>
<dbReference type="Gene3D" id="3.10.20.370">
    <property type="match status" value="1"/>
</dbReference>
<evidence type="ECO:0000256" key="5">
    <source>
        <dbReference type="ARBA" id="ARBA00022801"/>
    </source>
</evidence>
<accession>A0A225W9V1</accession>
<evidence type="ECO:0000256" key="3">
    <source>
        <dbReference type="ARBA" id="ARBA00022722"/>
    </source>
</evidence>
<dbReference type="FunFam" id="3.10.20.370:FF:000001">
    <property type="entry name" value="Retrovirus-related Pol polyprotein from transposon 17.6-like protein"/>
    <property type="match status" value="1"/>
</dbReference>
<evidence type="ECO:0000259" key="7">
    <source>
        <dbReference type="Pfam" id="PF17917"/>
    </source>
</evidence>
<dbReference type="STRING" id="4795.A0A225W9V1"/>
<dbReference type="Proteomes" id="UP000198211">
    <property type="component" value="Unassembled WGS sequence"/>
</dbReference>
<dbReference type="InterPro" id="IPR043502">
    <property type="entry name" value="DNA/RNA_pol_sf"/>
</dbReference>
<dbReference type="GO" id="GO:0003964">
    <property type="term" value="F:RNA-directed DNA polymerase activity"/>
    <property type="evidence" value="ECO:0007669"/>
    <property type="project" value="UniProtKB-KW"/>
</dbReference>
<proteinExistence type="predicted"/>
<dbReference type="CDD" id="cd09274">
    <property type="entry name" value="RNase_HI_RT_Ty3"/>
    <property type="match status" value="1"/>
</dbReference>